<dbReference type="InterPro" id="IPR036638">
    <property type="entry name" value="HLH_DNA-bd_sf"/>
</dbReference>
<accession>A0AAN8UBW0</accession>
<dbReference type="PROSITE" id="PS50888">
    <property type="entry name" value="BHLH"/>
    <property type="match status" value="1"/>
</dbReference>
<dbReference type="EMBL" id="JBAMMX010000026">
    <property type="protein sequence ID" value="KAK6914033.1"/>
    <property type="molecule type" value="Genomic_DNA"/>
</dbReference>
<keyword evidence="3" id="KW-0804">Transcription</keyword>
<evidence type="ECO:0000256" key="1">
    <source>
        <dbReference type="ARBA" id="ARBA00004123"/>
    </source>
</evidence>
<keyword evidence="4" id="KW-0539">Nucleus</keyword>
<dbReference type="PANTHER" id="PTHR46665">
    <property type="entry name" value="TRANSCRIPTION FACTOR BHLH041-RELATED-RELATED"/>
    <property type="match status" value="1"/>
</dbReference>
<dbReference type="Proteomes" id="UP001370490">
    <property type="component" value="Unassembled WGS sequence"/>
</dbReference>
<dbReference type="GO" id="GO:0005634">
    <property type="term" value="C:nucleus"/>
    <property type="evidence" value="ECO:0007669"/>
    <property type="project" value="UniProtKB-SubCell"/>
</dbReference>
<dbReference type="CDD" id="cd11393">
    <property type="entry name" value="bHLH_AtbHLH_like"/>
    <property type="match status" value="1"/>
</dbReference>
<dbReference type="PANTHER" id="PTHR46665:SF6">
    <property type="entry name" value="TRANSCRIPTION FACTOR BHLH92"/>
    <property type="match status" value="1"/>
</dbReference>
<reference evidence="7 8" key="1">
    <citation type="submission" date="2023-12" db="EMBL/GenBank/DDBJ databases">
        <title>A high-quality genome assembly for Dillenia turbinata (Dilleniales).</title>
        <authorList>
            <person name="Chanderbali A."/>
        </authorList>
    </citation>
    <scope>NUCLEOTIDE SEQUENCE [LARGE SCALE GENOMIC DNA]</scope>
    <source>
        <strain evidence="7">LSX21</strain>
        <tissue evidence="7">Leaf</tissue>
    </source>
</reference>
<evidence type="ECO:0000313" key="8">
    <source>
        <dbReference type="Proteomes" id="UP001370490"/>
    </source>
</evidence>
<dbReference type="InterPro" id="IPR045239">
    <property type="entry name" value="bHLH95_bHLH"/>
</dbReference>
<dbReference type="Pfam" id="PF00010">
    <property type="entry name" value="HLH"/>
    <property type="match status" value="1"/>
</dbReference>
<dbReference type="InterPro" id="IPR011598">
    <property type="entry name" value="bHLH_dom"/>
</dbReference>
<name>A0AAN8UBW0_9MAGN</name>
<comment type="caution">
    <text evidence="7">The sequence shown here is derived from an EMBL/GenBank/DDBJ whole genome shotgun (WGS) entry which is preliminary data.</text>
</comment>
<evidence type="ECO:0000256" key="3">
    <source>
        <dbReference type="ARBA" id="ARBA00023163"/>
    </source>
</evidence>
<keyword evidence="2" id="KW-0805">Transcription regulation</keyword>
<sequence length="235" mass="27236">MDSFSEDQFEPDMFWLEESLQMNQSAFLGYAEKPIENLSSKNFIVGSNSDSMNMKMVNSVGDNGIKQSEAMEPEKDRSHQRMINERMRREREKQNYNALHSLLPPKTKTDKNSIVIVATKEVQKMQSYKQELEKRNEELMRNLVEEEDEEIEVAKIRITVNKPSAGIDSMLGVFQCLKNVGIKIRSIQSNFSYEQLSAVLEIETKLPTEEVEKEVERTLNDVENKLIFHFPGSYL</sequence>
<organism evidence="7 8">
    <name type="scientific">Dillenia turbinata</name>
    <dbReference type="NCBI Taxonomy" id="194707"/>
    <lineage>
        <taxon>Eukaryota</taxon>
        <taxon>Viridiplantae</taxon>
        <taxon>Streptophyta</taxon>
        <taxon>Embryophyta</taxon>
        <taxon>Tracheophyta</taxon>
        <taxon>Spermatophyta</taxon>
        <taxon>Magnoliopsida</taxon>
        <taxon>eudicotyledons</taxon>
        <taxon>Gunneridae</taxon>
        <taxon>Pentapetalae</taxon>
        <taxon>Dilleniales</taxon>
        <taxon>Dilleniaceae</taxon>
        <taxon>Dillenia</taxon>
    </lineage>
</organism>
<dbReference type="AlphaFoldDB" id="A0AAN8UBW0"/>
<proteinExistence type="predicted"/>
<evidence type="ECO:0000256" key="5">
    <source>
        <dbReference type="SAM" id="Coils"/>
    </source>
</evidence>
<dbReference type="Gene3D" id="4.10.280.10">
    <property type="entry name" value="Helix-loop-helix DNA-binding domain"/>
    <property type="match status" value="1"/>
</dbReference>
<dbReference type="SUPFAM" id="SSF47459">
    <property type="entry name" value="HLH, helix-loop-helix DNA-binding domain"/>
    <property type="match status" value="1"/>
</dbReference>
<keyword evidence="5" id="KW-0175">Coiled coil</keyword>
<evidence type="ECO:0000256" key="4">
    <source>
        <dbReference type="ARBA" id="ARBA00023242"/>
    </source>
</evidence>
<feature type="coiled-coil region" evidence="5">
    <location>
        <begin position="118"/>
        <end position="149"/>
    </location>
</feature>
<dbReference type="GO" id="GO:0046983">
    <property type="term" value="F:protein dimerization activity"/>
    <property type="evidence" value="ECO:0007669"/>
    <property type="project" value="InterPro"/>
</dbReference>
<evidence type="ECO:0000256" key="2">
    <source>
        <dbReference type="ARBA" id="ARBA00023015"/>
    </source>
</evidence>
<gene>
    <name evidence="7" type="ORF">RJ641_021354</name>
</gene>
<dbReference type="InterPro" id="IPR044658">
    <property type="entry name" value="bHLH92/bHLH041-like"/>
</dbReference>
<keyword evidence="8" id="KW-1185">Reference proteome</keyword>
<feature type="domain" description="BHLH" evidence="6">
    <location>
        <begin position="76"/>
        <end position="125"/>
    </location>
</feature>
<comment type="subcellular location">
    <subcellularLocation>
        <location evidence="1">Nucleus</location>
    </subcellularLocation>
</comment>
<evidence type="ECO:0000259" key="6">
    <source>
        <dbReference type="PROSITE" id="PS50888"/>
    </source>
</evidence>
<evidence type="ECO:0000313" key="7">
    <source>
        <dbReference type="EMBL" id="KAK6914033.1"/>
    </source>
</evidence>
<protein>
    <submittedName>
        <fullName evidence="7">Myc-type, basic helix-loop-helix (BHLH) domain</fullName>
    </submittedName>
</protein>